<dbReference type="eggNOG" id="ENOG50315W2">
    <property type="taxonomic scope" value="Bacteria"/>
</dbReference>
<feature type="signal peptide" evidence="1">
    <location>
        <begin position="1"/>
        <end position="24"/>
    </location>
</feature>
<dbReference type="HOGENOM" id="CLU_1420495_0_0_5"/>
<comment type="caution">
    <text evidence="2">The sequence shown here is derived from an EMBL/GenBank/DDBJ whole genome shotgun (WGS) entry which is preliminary data.</text>
</comment>
<gene>
    <name evidence="2" type="ORF">R2601_13845</name>
</gene>
<accession>Q0FGV0</accession>
<keyword evidence="3" id="KW-1185">Reference proteome</keyword>
<dbReference type="PROSITE" id="PS51257">
    <property type="entry name" value="PROKAR_LIPOPROTEIN"/>
    <property type="match status" value="1"/>
</dbReference>
<name>Q0FGV0_SALBH</name>
<dbReference type="RefSeq" id="WP_007795145.1">
    <property type="nucleotide sequence ID" value="NZ_DS022276.1"/>
</dbReference>
<dbReference type="STRING" id="314265.R2601_13845"/>
<proteinExistence type="predicted"/>
<evidence type="ECO:0000313" key="3">
    <source>
        <dbReference type="Proteomes" id="UP000006230"/>
    </source>
</evidence>
<evidence type="ECO:0000313" key="2">
    <source>
        <dbReference type="EMBL" id="EAU43419.1"/>
    </source>
</evidence>
<protein>
    <submittedName>
        <fullName evidence="2">Lipoprotein, putative</fullName>
    </submittedName>
</protein>
<feature type="chain" id="PRO_5004171669" evidence="1">
    <location>
        <begin position="25"/>
        <end position="221"/>
    </location>
</feature>
<reference evidence="2 3" key="1">
    <citation type="journal article" date="2010" name="J. Bacteriol.">
        <title>Genome sequences of Pelagibaca bermudensis HTCC2601T and Maritimibacter alkaliphilus HTCC2654T, the type strains of two marine Roseobacter genera.</title>
        <authorList>
            <person name="Thrash J.C."/>
            <person name="Cho J.C."/>
            <person name="Ferriera S."/>
            <person name="Johnson J."/>
            <person name="Vergin K.L."/>
            <person name="Giovannoni S.J."/>
        </authorList>
    </citation>
    <scope>NUCLEOTIDE SEQUENCE [LARGE SCALE GENOMIC DNA]</scope>
    <source>
        <strain evidence="3">DSM 26914 / JCM 13377 / KCTC 12554 / HTCC2601</strain>
    </source>
</reference>
<evidence type="ECO:0000256" key="1">
    <source>
        <dbReference type="SAM" id="SignalP"/>
    </source>
</evidence>
<dbReference type="EMBL" id="AATQ01000093">
    <property type="protein sequence ID" value="EAU43419.1"/>
    <property type="molecule type" value="Genomic_DNA"/>
</dbReference>
<organism evidence="2 3">
    <name type="scientific">Salipiger bermudensis (strain DSM 26914 / JCM 13377 / KCTC 12554 / HTCC2601)</name>
    <name type="common">Pelagibaca bermudensis</name>
    <dbReference type="NCBI Taxonomy" id="314265"/>
    <lineage>
        <taxon>Bacteria</taxon>
        <taxon>Pseudomonadati</taxon>
        <taxon>Pseudomonadota</taxon>
        <taxon>Alphaproteobacteria</taxon>
        <taxon>Rhodobacterales</taxon>
        <taxon>Roseobacteraceae</taxon>
        <taxon>Salipiger</taxon>
    </lineage>
</organism>
<keyword evidence="1" id="KW-0732">Signal</keyword>
<sequence length="221" mass="23597">MTFRAAILAGLAALSLAGCTTPSAHTPNATEAEIAEAAYRHDGPPAITLYTMINNRSDAGAHSSMMINAPSQRVIFDPAGSVRASWLVEADDVIYGITPKIAEVYEGAHARETYRVRVQRIEVPPEVAEQALRLVQGYGAVSQSQCTVATSGVLKQLPGFEQVSSTWFPNKLADQLAGMPGLEDRVVRDTDADDKRLAIAAYGEELGASGRTQANRAQANQ</sequence>
<dbReference type="AlphaFoldDB" id="Q0FGV0"/>
<keyword evidence="2" id="KW-0449">Lipoprotein</keyword>
<dbReference type="Proteomes" id="UP000006230">
    <property type="component" value="Unassembled WGS sequence"/>
</dbReference>